<comment type="caution">
    <text evidence="2">The sequence shown here is derived from an EMBL/GenBank/DDBJ whole genome shotgun (WGS) entry which is preliminary data.</text>
</comment>
<dbReference type="Proteomes" id="UP000035218">
    <property type="component" value="Unassembled WGS sequence"/>
</dbReference>
<proteinExistence type="predicted"/>
<reference evidence="2 3" key="1">
    <citation type="submission" date="2015-05" db="EMBL/GenBank/DDBJ databases">
        <title>Genome sequencing project for genomic taxonomy and phylogenomics of Bacillus-like bacteria.</title>
        <authorList>
            <person name="Liu B."/>
            <person name="Wang J."/>
            <person name="Zhu Y."/>
            <person name="Liu G."/>
            <person name="Chen Q."/>
            <person name="Chen Z."/>
            <person name="Lan J."/>
            <person name="Che J."/>
            <person name="Ge C."/>
            <person name="Shi H."/>
            <person name="Pan Z."/>
            <person name="Liu X."/>
        </authorList>
    </citation>
    <scope>NUCLEOTIDE SEQUENCE [LARGE SCALE GENOMIC DNA]</scope>
    <source>
        <strain evidence="2 3">DSM 9885</strain>
    </source>
</reference>
<dbReference type="AlphaFoldDB" id="A0A837KKE2"/>
<evidence type="ECO:0000313" key="1">
    <source>
        <dbReference type="EMBL" id="GED60269.1"/>
    </source>
</evidence>
<dbReference type="EMBL" id="BJOL01000028">
    <property type="protein sequence ID" value="GED60269.1"/>
    <property type="molecule type" value="Genomic_DNA"/>
</dbReference>
<evidence type="ECO:0000313" key="2">
    <source>
        <dbReference type="EMBL" id="KLH97481.1"/>
    </source>
</evidence>
<evidence type="ECO:0000313" key="4">
    <source>
        <dbReference type="Proteomes" id="UP000319498"/>
    </source>
</evidence>
<keyword evidence="4" id="KW-1185">Reference proteome</keyword>
<dbReference type="EMBL" id="LDCN01000006">
    <property type="protein sequence ID" value="KLH97481.1"/>
    <property type="molecule type" value="Genomic_DNA"/>
</dbReference>
<reference evidence="1 4" key="2">
    <citation type="submission" date="2019-06" db="EMBL/GenBank/DDBJ databases">
        <title>Whole genome shotgun sequence of Brevibacillus formosus NBRC 15716.</title>
        <authorList>
            <person name="Hosoyama A."/>
            <person name="Uohara A."/>
            <person name="Ohji S."/>
            <person name="Ichikawa N."/>
        </authorList>
    </citation>
    <scope>NUCLEOTIDE SEQUENCE [LARGE SCALE GENOMIC DNA]</scope>
    <source>
        <strain evidence="1 4">NBRC 15716</strain>
    </source>
</reference>
<sequence length="244" mass="26333">MPIPATTGQLRSKISDMQIGDYVKCWYSFHKTSGSLSDSPAGILVGLGTDTFSTAGEKPVTGESTTYSSKFFYFVKVAKGLLIADRVCQHSISWDVLNAGKVIQGKPYSFSTSSNISQGCASSENISGTLRSLTGGVAYANGSGSMSTTDKEIGAWPINNEWDKYIVNFPIGKIQTGKTIDDVFHFLSTSTWCQDTPSLSMPSAPNTARVGRGHLKAKEFGYIPSITVTANLACFRPVFEYKEV</sequence>
<evidence type="ECO:0000313" key="3">
    <source>
        <dbReference type="Proteomes" id="UP000035218"/>
    </source>
</evidence>
<dbReference type="Proteomes" id="UP000319498">
    <property type="component" value="Unassembled WGS sequence"/>
</dbReference>
<dbReference type="GeneID" id="87587402"/>
<accession>A0A837KKE2</accession>
<protein>
    <submittedName>
        <fullName evidence="2">Uncharacterized protein</fullName>
    </submittedName>
</protein>
<name>A0A837KKE2_9BACL</name>
<gene>
    <name evidence="2" type="ORF">AA984_20310</name>
    <name evidence="1" type="ORF">BFO01nite_44010</name>
</gene>
<dbReference type="RefSeq" id="WP_047072295.1">
    <property type="nucleotide sequence ID" value="NZ_BJOL01000028.1"/>
</dbReference>
<organism evidence="2 3">
    <name type="scientific">Brevibacillus formosus</name>
    <dbReference type="NCBI Taxonomy" id="54913"/>
    <lineage>
        <taxon>Bacteria</taxon>
        <taxon>Bacillati</taxon>
        <taxon>Bacillota</taxon>
        <taxon>Bacilli</taxon>
        <taxon>Bacillales</taxon>
        <taxon>Paenibacillaceae</taxon>
        <taxon>Brevibacillus</taxon>
    </lineage>
</organism>